<dbReference type="Gene3D" id="2.60.120.830">
    <property type="match status" value="1"/>
</dbReference>
<feature type="binding site" evidence="6 8">
    <location>
        <position position="340"/>
    </location>
    <ligand>
        <name>Zn(2+)</name>
        <dbReference type="ChEBI" id="CHEBI:29105"/>
        <note>catalytic</note>
    </ligand>
</feature>
<dbReference type="Proteomes" id="UP000005408">
    <property type="component" value="Unassembled WGS sequence"/>
</dbReference>
<comment type="caution">
    <text evidence="8">Lacks conserved residue(s) required for the propagation of feature annotation.</text>
</comment>
<evidence type="ECO:0000259" key="13">
    <source>
        <dbReference type="PROSITE" id="PS50215"/>
    </source>
</evidence>
<keyword evidence="3 7" id="KW-1015">Disulfide bond</keyword>
<feature type="region of interest" description="Disordered" evidence="9">
    <location>
        <begin position="1013"/>
        <end position="1149"/>
    </location>
</feature>
<dbReference type="Gene3D" id="3.40.1620.60">
    <property type="match status" value="1"/>
</dbReference>
<dbReference type="GO" id="GO:0016020">
    <property type="term" value="C:membrane"/>
    <property type="evidence" value="ECO:0007669"/>
    <property type="project" value="InterPro"/>
</dbReference>
<dbReference type="FunFam" id="2.20.100.10:FF:000001">
    <property type="entry name" value="semaphorin-5A isoform X1"/>
    <property type="match status" value="1"/>
</dbReference>
<evidence type="ECO:0000256" key="6">
    <source>
        <dbReference type="PIRSR" id="PIRSR613273-2"/>
    </source>
</evidence>
<feature type="transmembrane region" description="Helical" evidence="10">
    <location>
        <begin position="1195"/>
        <end position="1219"/>
    </location>
</feature>
<dbReference type="SUPFAM" id="SSF82895">
    <property type="entry name" value="TSP-1 type 1 repeat"/>
    <property type="match status" value="1"/>
</dbReference>
<dbReference type="OMA" id="YEIRITC"/>
<feature type="signal peptide" evidence="11">
    <location>
        <begin position="1"/>
        <end position="26"/>
    </location>
</feature>
<protein>
    <submittedName>
        <fullName evidence="14">Uncharacterized protein</fullName>
    </submittedName>
</protein>
<dbReference type="GO" id="GO:0004222">
    <property type="term" value="F:metalloendopeptidase activity"/>
    <property type="evidence" value="ECO:0007669"/>
    <property type="project" value="InterPro"/>
</dbReference>
<keyword evidence="2" id="KW-0964">Secreted</keyword>
<keyword evidence="6" id="KW-0106">Calcium</keyword>
<feature type="disulfide bond" evidence="7">
    <location>
        <begin position="356"/>
        <end position="374"/>
    </location>
</feature>
<feature type="disulfide bond" evidence="7">
    <location>
        <begin position="425"/>
        <end position="449"/>
    </location>
</feature>
<dbReference type="InterPro" id="IPR050439">
    <property type="entry name" value="ADAMTS_ADAMTS-like"/>
</dbReference>
<comment type="subcellular location">
    <subcellularLocation>
        <location evidence="1">Secreted</location>
    </subcellularLocation>
</comment>
<dbReference type="InterPro" id="IPR000998">
    <property type="entry name" value="MAM_dom"/>
</dbReference>
<keyword evidence="6 8" id="KW-0862">Zinc</keyword>
<dbReference type="InterPro" id="IPR045371">
    <property type="entry name" value="ADAMTS_CR_3"/>
</dbReference>
<dbReference type="InterPro" id="IPR024079">
    <property type="entry name" value="MetalloPept_cat_dom_sf"/>
</dbReference>
<sequence length="1284" mass="141702">MLFLHETRNLFIFIWIASFSVHVSKTKRSDDEALLSSLESRGIRFLEYSTLRHDSRAFRDRSKREATSSNVLLPFKMRFTYAKENYEIELNNPQPILHPSAEVLTFRNGSVQQWLGAHPDCFLTGTVTSHSGVASLSFCDKIVGLVKTRKHALYLESISEIADNDNLQIIIGQQTQDEISNHVTKRLDGYNGARTRRSLTSHNITIEMAVYIDAAYTQTMLVTDFSKRLQHILLKYYAVQMEWSRADMLDYNVQIVLKKVHFFEENPAWYNTSTSLLGSVLYQFCMATTGDGPFDIRYMHVGLTNLDVLGRAYQNSVCNPTYNCAVDTATGAASFAATAHEVGHLLGMYHDADRGCTGNNIGLMGGFGTGWSSCSKEDMAVLLNSGNKNCLWEENIPLEDVPESIANETLISAIPGQIFSPDQVCELKYGTGYQFRKYPKLGVCVLYSCANHNSAQINYGQMFKEWTSIFGMYCEKDKICFKMGCVDASTAKLTNLVKREGGWSQWGHWTGCTRTCGRGINYRKRKCDNPAPINLDGCAGEAYEAKICNTQPCANDSSDESTLRNQRASETCKRLRDNNVIDPDLYNETGSRYSDTAHGQCEVTCDPAPGHTIPTFTRFGFMPDGVACTGGSDPWDLYNWPRNSGSRYLCLDGLCQRFGCDNKLNGQVLDGCGVCGGDNSTCIVIANTDTRQQNQGERRTLAVLPAGTFNIQFWFPYKEMTDNYLELYSKHGSVILASRIPSSWVWDARTSPVVFAGTEWYYFFYGQYLYAKGPLTESCEIKLFQFGVNNNTGVSFTYSEPLAVNNKCGFESGLENCDWSINNFTRTKYGSNESSVPNQDEKFGEYFIHMSSVTTDNTATITKQNIHGTSYDQYLSLSYHVTGIGSKITVSLHGGINTSVLWSSVDSSQLVINEWKSATMNITTFEKYEIRITCETKVQYLGTISLDDLKLSFYEDSYCNDEDSCVTPSLDLSTSTTFVSTTKSTFTTPSTTVKEDTTNPVASTTTNLHETTTKIKDKTETATSGSETTPVSPTITTESTSSITTLTSTKATSTPESTTTLLTGITITTDTGTASSETTAKTSGNTTTVSPVSTTETVGTSTTTTMTTTTPVVTETSTQKTTTELTTSKEGASTSTTVSTSPVTPSEEITTAKSTLESTLSLTTFNSTSSSLKSTTPVSLSSTTTISDADSYGRYMFMGLAIAGPFILMLIAVGIFICCRRCSKCSPRRKSQEKYRVSKQFDGNSSHTDGSSKPLSPQFWPDVDEIKINITNDCDIDLGSKSEI</sequence>
<evidence type="ECO:0000256" key="8">
    <source>
        <dbReference type="PROSITE-ProRule" id="PRU00276"/>
    </source>
</evidence>
<dbReference type="Gene3D" id="2.20.100.10">
    <property type="entry name" value="Thrombospondin type-1 (TSP1) repeat"/>
    <property type="match status" value="1"/>
</dbReference>
<feature type="active site" evidence="5 8">
    <location>
        <position position="341"/>
    </location>
</feature>
<reference evidence="14" key="1">
    <citation type="submission" date="2022-08" db="UniProtKB">
        <authorList>
            <consortium name="EnsemblMetazoa"/>
        </authorList>
    </citation>
    <scope>IDENTIFICATION</scope>
    <source>
        <strain evidence="14">05x7-T-G4-1.051#20</strain>
    </source>
</reference>
<evidence type="ECO:0000313" key="15">
    <source>
        <dbReference type="Proteomes" id="UP000005408"/>
    </source>
</evidence>
<feature type="disulfide bond" evidence="7">
    <location>
        <begin position="512"/>
        <end position="548"/>
    </location>
</feature>
<feature type="binding site" evidence="6 8">
    <location>
        <position position="350"/>
    </location>
    <ligand>
        <name>Zn(2+)</name>
        <dbReference type="ChEBI" id="CHEBI:29105"/>
        <note>catalytic</note>
    </ligand>
</feature>
<dbReference type="PROSITE" id="PS50215">
    <property type="entry name" value="ADAM_MEPRO"/>
    <property type="match status" value="1"/>
</dbReference>
<dbReference type="Gene3D" id="3.40.390.10">
    <property type="entry name" value="Collagenase (Catalytic Domain)"/>
    <property type="match status" value="1"/>
</dbReference>
<evidence type="ECO:0000256" key="1">
    <source>
        <dbReference type="ARBA" id="ARBA00004613"/>
    </source>
</evidence>
<dbReference type="InterPro" id="IPR013320">
    <property type="entry name" value="ConA-like_dom_sf"/>
</dbReference>
<evidence type="ECO:0000256" key="5">
    <source>
        <dbReference type="PIRSR" id="PIRSR613273-1"/>
    </source>
</evidence>
<evidence type="ECO:0000256" key="10">
    <source>
        <dbReference type="SAM" id="Phobius"/>
    </source>
</evidence>
<evidence type="ECO:0000256" key="4">
    <source>
        <dbReference type="ARBA" id="ARBA00023180"/>
    </source>
</evidence>
<feature type="disulfide bond" evidence="7">
    <location>
        <begin position="516"/>
        <end position="553"/>
    </location>
</feature>
<keyword evidence="10" id="KW-1133">Transmembrane helix</keyword>
<feature type="binding site" evidence="6">
    <location>
        <position position="207"/>
    </location>
    <ligand>
        <name>Ca(2+)</name>
        <dbReference type="ChEBI" id="CHEBI:29108"/>
        <label>2</label>
    </ligand>
</feature>
<feature type="binding site" evidence="6">
    <location>
        <position position="295"/>
    </location>
    <ligand>
        <name>Ca(2+)</name>
        <dbReference type="ChEBI" id="CHEBI:29108"/>
        <label>1</label>
    </ligand>
</feature>
<feature type="disulfide bond" evidence="7">
    <location>
        <begin position="474"/>
        <end position="485"/>
    </location>
</feature>
<dbReference type="PROSITE" id="PS50060">
    <property type="entry name" value="MAM_2"/>
    <property type="match status" value="1"/>
</dbReference>
<dbReference type="GO" id="GO:0005576">
    <property type="term" value="C:extracellular region"/>
    <property type="evidence" value="ECO:0007669"/>
    <property type="project" value="UniProtKB-SubCell"/>
</dbReference>
<keyword evidence="15" id="KW-1185">Reference proteome</keyword>
<evidence type="ECO:0000256" key="11">
    <source>
        <dbReference type="SAM" id="SignalP"/>
    </source>
</evidence>
<keyword evidence="4" id="KW-0325">Glycoprotein</keyword>
<dbReference type="GO" id="GO:0031012">
    <property type="term" value="C:extracellular matrix"/>
    <property type="evidence" value="ECO:0007669"/>
    <property type="project" value="TreeGrafter"/>
</dbReference>
<evidence type="ECO:0000256" key="2">
    <source>
        <dbReference type="ARBA" id="ARBA00022525"/>
    </source>
</evidence>
<dbReference type="EnsemblMetazoa" id="G22142.1">
    <property type="protein sequence ID" value="G22142.1:cds"/>
    <property type="gene ID" value="G22142"/>
</dbReference>
<dbReference type="PRINTS" id="PR01857">
    <property type="entry name" value="ADAMTSFAMILY"/>
</dbReference>
<name>A0A8W8K561_MAGGI</name>
<dbReference type="GO" id="GO:0046872">
    <property type="term" value="F:metal ion binding"/>
    <property type="evidence" value="ECO:0007669"/>
    <property type="project" value="UniProtKB-KW"/>
</dbReference>
<dbReference type="Pfam" id="PF01421">
    <property type="entry name" value="Reprolysin"/>
    <property type="match status" value="1"/>
</dbReference>
<dbReference type="EnsemblMetazoa" id="G22142.2">
    <property type="protein sequence ID" value="G22142.2:cds"/>
    <property type="gene ID" value="G22142"/>
</dbReference>
<dbReference type="Pfam" id="PF19236">
    <property type="entry name" value="ADAMTS_CR_3"/>
    <property type="match status" value="1"/>
</dbReference>
<dbReference type="InterPro" id="IPR000884">
    <property type="entry name" value="TSP1_rpt"/>
</dbReference>
<dbReference type="SMART" id="SM00209">
    <property type="entry name" value="TSP1"/>
    <property type="match status" value="1"/>
</dbReference>
<dbReference type="PANTHER" id="PTHR13723">
    <property type="entry name" value="ADAMTS A DISINTEGRIN AND METALLOPROTEASE WITH THROMBOSPONDIN MOTIFS PROTEASE"/>
    <property type="match status" value="1"/>
</dbReference>
<feature type="domain" description="Peptidase M12B" evidence="13">
    <location>
        <begin position="307"/>
        <end position="395"/>
    </location>
</feature>
<evidence type="ECO:0000256" key="9">
    <source>
        <dbReference type="SAM" id="MobiDB-lite"/>
    </source>
</evidence>
<feature type="disulfide bond" evidence="7">
    <location>
        <begin position="285"/>
        <end position="324"/>
    </location>
</feature>
<keyword evidence="11" id="KW-0732">Signal</keyword>
<feature type="binding site" evidence="6">
    <location>
        <position position="400"/>
    </location>
    <ligand>
        <name>Ca(2+)</name>
        <dbReference type="ChEBI" id="CHEBI:29108"/>
        <label>1</label>
    </ligand>
</feature>
<dbReference type="PROSITE" id="PS50092">
    <property type="entry name" value="TSP1"/>
    <property type="match status" value="1"/>
</dbReference>
<feature type="binding site" evidence="6">
    <location>
        <position position="207"/>
    </location>
    <ligand>
        <name>Ca(2+)</name>
        <dbReference type="ChEBI" id="CHEBI:29108"/>
        <label>1</label>
    </ligand>
</feature>
<feature type="binding site" evidence="6">
    <location>
        <position position="390"/>
    </location>
    <ligand>
        <name>Ca(2+)</name>
        <dbReference type="ChEBI" id="CHEBI:29108"/>
        <label>1</label>
    </ligand>
</feature>
<dbReference type="PANTHER" id="PTHR13723:SF281">
    <property type="entry name" value="PAPILIN"/>
    <property type="match status" value="1"/>
</dbReference>
<dbReference type="SMART" id="SM00137">
    <property type="entry name" value="MAM"/>
    <property type="match status" value="1"/>
</dbReference>
<feature type="region of interest" description="Disordered" evidence="9">
    <location>
        <begin position="1236"/>
        <end position="1258"/>
    </location>
</feature>
<dbReference type="GO" id="GO:0006508">
    <property type="term" value="P:proteolysis"/>
    <property type="evidence" value="ECO:0007669"/>
    <property type="project" value="InterPro"/>
</dbReference>
<feature type="disulfide bond" evidence="7">
    <location>
        <begin position="527"/>
        <end position="538"/>
    </location>
</feature>
<dbReference type="SUPFAM" id="SSF55486">
    <property type="entry name" value="Metalloproteases ('zincins'), catalytic domain"/>
    <property type="match status" value="1"/>
</dbReference>
<proteinExistence type="predicted"/>
<dbReference type="InterPro" id="IPR001590">
    <property type="entry name" value="Peptidase_M12B"/>
</dbReference>
<feature type="compositionally biased region" description="Low complexity" evidence="9">
    <location>
        <begin position="1021"/>
        <end position="1149"/>
    </location>
</feature>
<comment type="cofactor">
    <cofactor evidence="6">
        <name>Zn(2+)</name>
        <dbReference type="ChEBI" id="CHEBI:29105"/>
    </cofactor>
    <text evidence="6">Binds 1 zinc ion per subunit.</text>
</comment>
<evidence type="ECO:0000256" key="7">
    <source>
        <dbReference type="PIRSR" id="PIRSR613273-3"/>
    </source>
</evidence>
<dbReference type="SUPFAM" id="SSF49899">
    <property type="entry name" value="Concanavalin A-like lectins/glucanases"/>
    <property type="match status" value="1"/>
</dbReference>
<dbReference type="Pfam" id="PF00090">
    <property type="entry name" value="TSP_1"/>
    <property type="match status" value="1"/>
</dbReference>
<feature type="domain" description="MAM" evidence="12">
    <location>
        <begin position="806"/>
        <end position="961"/>
    </location>
</feature>
<feature type="compositionally biased region" description="Polar residues" evidence="9">
    <location>
        <begin position="1241"/>
        <end position="1255"/>
    </location>
</feature>
<feature type="binding site" evidence="6">
    <location>
        <position position="400"/>
    </location>
    <ligand>
        <name>Ca(2+)</name>
        <dbReference type="ChEBI" id="CHEBI:29108"/>
        <label>2</label>
    </ligand>
</feature>
<feature type="binding site" evidence="6 8">
    <location>
        <position position="344"/>
    </location>
    <ligand>
        <name>Zn(2+)</name>
        <dbReference type="ChEBI" id="CHEBI:29105"/>
        <note>catalytic</note>
    </ligand>
</feature>
<feature type="chain" id="PRO_5042431212" evidence="11">
    <location>
        <begin position="27"/>
        <end position="1284"/>
    </location>
</feature>
<feature type="disulfide bond" evidence="7">
    <location>
        <begin position="444"/>
        <end position="480"/>
    </location>
</feature>
<keyword evidence="10" id="KW-0812">Transmembrane</keyword>
<organism evidence="14 15">
    <name type="scientific">Magallana gigas</name>
    <name type="common">Pacific oyster</name>
    <name type="synonym">Crassostrea gigas</name>
    <dbReference type="NCBI Taxonomy" id="29159"/>
    <lineage>
        <taxon>Eukaryota</taxon>
        <taxon>Metazoa</taxon>
        <taxon>Spiralia</taxon>
        <taxon>Lophotrochozoa</taxon>
        <taxon>Mollusca</taxon>
        <taxon>Bivalvia</taxon>
        <taxon>Autobranchia</taxon>
        <taxon>Pteriomorphia</taxon>
        <taxon>Ostreida</taxon>
        <taxon>Ostreoidea</taxon>
        <taxon>Ostreidae</taxon>
        <taxon>Magallana</taxon>
    </lineage>
</organism>
<dbReference type="InterPro" id="IPR036383">
    <property type="entry name" value="TSP1_rpt_sf"/>
</dbReference>
<feature type="disulfide bond" evidence="7">
    <location>
        <begin position="318"/>
        <end position="390"/>
    </location>
</feature>
<accession>A0A8W8K561</accession>
<keyword evidence="6 8" id="KW-0479">Metal-binding</keyword>
<keyword evidence="10" id="KW-0472">Membrane</keyword>
<evidence type="ECO:0000313" key="14">
    <source>
        <dbReference type="EnsemblMetazoa" id="G22142.1:cds"/>
    </source>
</evidence>
<dbReference type="OrthoDB" id="9942326at2759"/>
<evidence type="ECO:0000256" key="3">
    <source>
        <dbReference type="ARBA" id="ARBA00023157"/>
    </source>
</evidence>
<dbReference type="InterPro" id="IPR013273">
    <property type="entry name" value="ADAMTS/ADAMTS-like"/>
</dbReference>
<evidence type="ECO:0000259" key="12">
    <source>
        <dbReference type="PROSITE" id="PS50060"/>
    </source>
</evidence>
<dbReference type="GO" id="GO:0030198">
    <property type="term" value="P:extracellular matrix organization"/>
    <property type="evidence" value="ECO:0007669"/>
    <property type="project" value="InterPro"/>
</dbReference>